<proteinExistence type="predicted"/>
<dbReference type="Proteomes" id="UP000232003">
    <property type="component" value="Chromosome"/>
</dbReference>
<sequence>MTVIAQKPDDCQTTVVMHPKGAFGRIFAPGSKGDFSPKSGFQGFV</sequence>
<evidence type="ECO:0000313" key="1">
    <source>
        <dbReference type="EMBL" id="AUB35267.1"/>
    </source>
</evidence>
<organism evidence="1 2">
    <name type="scientific">Nostoc flagelliforme CCNUN1</name>
    <dbReference type="NCBI Taxonomy" id="2038116"/>
    <lineage>
        <taxon>Bacteria</taxon>
        <taxon>Bacillati</taxon>
        <taxon>Cyanobacteriota</taxon>
        <taxon>Cyanophyceae</taxon>
        <taxon>Nostocales</taxon>
        <taxon>Nostocaceae</taxon>
        <taxon>Nostoc</taxon>
    </lineage>
</organism>
<evidence type="ECO:0000313" key="2">
    <source>
        <dbReference type="Proteomes" id="UP000232003"/>
    </source>
</evidence>
<name>A0A2K8SIL9_9NOSO</name>
<dbReference type="AlphaFoldDB" id="A0A2K8SIL9"/>
<accession>A0A2K8SIL9</accession>
<protein>
    <submittedName>
        <fullName evidence="1">Uncharacterized protein</fullName>
    </submittedName>
</protein>
<keyword evidence="2" id="KW-1185">Reference proteome</keyword>
<gene>
    <name evidence="1" type="ORF">COO91_01143</name>
</gene>
<dbReference type="KEGG" id="nfl:COO91_01143"/>
<reference evidence="1 2" key="1">
    <citation type="submission" date="2017-11" db="EMBL/GenBank/DDBJ databases">
        <title>Complete genome of a free-living desiccation-tolerant cyanobacterium and its photosynthetic adaptation to extreme terrestrial habitat.</title>
        <authorList>
            <person name="Shang J."/>
        </authorList>
    </citation>
    <scope>NUCLEOTIDE SEQUENCE [LARGE SCALE GENOMIC DNA]</scope>
    <source>
        <strain evidence="1 2">CCNUN1</strain>
    </source>
</reference>
<dbReference type="EMBL" id="CP024785">
    <property type="protein sequence ID" value="AUB35267.1"/>
    <property type="molecule type" value="Genomic_DNA"/>
</dbReference>